<evidence type="ECO:0000256" key="1">
    <source>
        <dbReference type="SAM" id="MobiDB-lite"/>
    </source>
</evidence>
<feature type="compositionally biased region" description="Low complexity" evidence="1">
    <location>
        <begin position="44"/>
        <end position="53"/>
    </location>
</feature>
<evidence type="ECO:0000313" key="3">
    <source>
        <dbReference type="Proteomes" id="UP000000925"/>
    </source>
</evidence>
<evidence type="ECO:0000313" key="2">
    <source>
        <dbReference type="EMBL" id="ADE53948.1"/>
    </source>
</evidence>
<dbReference type="EMBL" id="CP001998">
    <property type="protein sequence ID" value="ADE53948.1"/>
    <property type="molecule type" value="Genomic_DNA"/>
</dbReference>
<dbReference type="HOGENOM" id="CLU_2034110_0_0_0"/>
<sequence length="121" mass="12714">MPPSGPLEIPDANGHSIGISQGPPASASSDGGSDDTFHDPFNTDPDALAAADAAADEQVEEAGLDISNLELNVAMPKSDENLLSLEEAAKRLGPKVLDVLDARFKGELSEVRHLDERDLIL</sequence>
<dbReference type="Proteomes" id="UP000000925">
    <property type="component" value="Chromosome"/>
</dbReference>
<protein>
    <submittedName>
        <fullName evidence="2">Transcription initiation factor protein</fullName>
    </submittedName>
</protein>
<gene>
    <name evidence="2" type="ordered locus">Caka_0926</name>
</gene>
<accession>D5EQV5</accession>
<name>D5EQV5_CORAD</name>
<keyword evidence="2" id="KW-0648">Protein biosynthesis</keyword>
<feature type="region of interest" description="Disordered" evidence="1">
    <location>
        <begin position="1"/>
        <end position="56"/>
    </location>
</feature>
<feature type="compositionally biased region" description="Low complexity" evidence="1">
    <location>
        <begin position="22"/>
        <end position="31"/>
    </location>
</feature>
<keyword evidence="3" id="KW-1185">Reference proteome</keyword>
<dbReference type="KEGG" id="caa:Caka_0926"/>
<proteinExistence type="predicted"/>
<dbReference type="GO" id="GO:0003743">
    <property type="term" value="F:translation initiation factor activity"/>
    <property type="evidence" value="ECO:0007669"/>
    <property type="project" value="UniProtKB-KW"/>
</dbReference>
<reference evidence="2 3" key="1">
    <citation type="journal article" date="2010" name="Stand. Genomic Sci.">
        <title>Complete genome sequence of Coraliomargarita akajimensis type strain (04OKA010-24).</title>
        <authorList>
            <person name="Mavromatis K."/>
            <person name="Abt B."/>
            <person name="Brambilla E."/>
            <person name="Lapidus A."/>
            <person name="Copeland A."/>
            <person name="Deshpande S."/>
            <person name="Nolan M."/>
            <person name="Lucas S."/>
            <person name="Tice H."/>
            <person name="Cheng J.F."/>
            <person name="Han C."/>
            <person name="Detter J.C."/>
            <person name="Woyke T."/>
            <person name="Goodwin L."/>
            <person name="Pitluck S."/>
            <person name="Held B."/>
            <person name="Brettin T."/>
            <person name="Tapia R."/>
            <person name="Ivanova N."/>
            <person name="Mikhailova N."/>
            <person name="Pati A."/>
            <person name="Liolios K."/>
            <person name="Chen A."/>
            <person name="Palaniappan K."/>
            <person name="Land M."/>
            <person name="Hauser L."/>
            <person name="Chang Y.J."/>
            <person name="Jeffries C.D."/>
            <person name="Rohde M."/>
            <person name="Goker M."/>
            <person name="Bristow J."/>
            <person name="Eisen J.A."/>
            <person name="Markowitz V."/>
            <person name="Hugenholtz P."/>
            <person name="Klenk H.P."/>
            <person name="Kyrpides N.C."/>
        </authorList>
    </citation>
    <scope>NUCLEOTIDE SEQUENCE [LARGE SCALE GENOMIC DNA]</scope>
    <source>
        <strain evidence="3">DSM 45221 / IAM 15411 / JCM 23193 / KCTC 12865</strain>
    </source>
</reference>
<keyword evidence="2" id="KW-0396">Initiation factor</keyword>
<dbReference type="AlphaFoldDB" id="D5EQV5"/>
<organism evidence="2 3">
    <name type="scientific">Coraliomargarita akajimensis (strain DSM 45221 / IAM 15411 / JCM 23193 / KCTC 12865 / 04OKA010-24)</name>
    <dbReference type="NCBI Taxonomy" id="583355"/>
    <lineage>
        <taxon>Bacteria</taxon>
        <taxon>Pseudomonadati</taxon>
        <taxon>Verrucomicrobiota</taxon>
        <taxon>Opitutia</taxon>
        <taxon>Puniceicoccales</taxon>
        <taxon>Coraliomargaritaceae</taxon>
        <taxon>Coraliomargarita</taxon>
    </lineage>
</organism>